<feature type="domain" description="Methyl-accepting transducer" evidence="6">
    <location>
        <begin position="215"/>
        <end position="451"/>
    </location>
</feature>
<keyword evidence="9" id="KW-1185">Reference proteome</keyword>
<evidence type="ECO:0000313" key="9">
    <source>
        <dbReference type="Proteomes" id="UP000029223"/>
    </source>
</evidence>
<sequence length="488" mass="53094">MSSATLNNAILSQLSERFNLSVTLGDSELLLLNKETFSQLTKNFDKQKQLQPSLAQPINSLQTLAKQYFDTSYDIAYRMIEGTIDLSSAADLAAKNTQILETLTERMAQFEQQRSDEFESLVVTLENENNSARSTMLTIGSAALILIALFGFVVVHGIRKDLANISSKMKDIAEGDGDLTVRLVHNKKDELSELADSFNNFVQQLQMNINATIENVNGLGGIASTLVRSCEDSNKLTTKQHLAVDEATESLSQMFEGARHIAVNANDTVSSVQSASVQAQLAEEQVNSTIQSVHNLTEDVRAASEVVRELDTNAQSAGSILESISSIAEQTNLLALNAAIEAARAGEQGRGFAVVADEVRTLASRTQTSTQEIQRVLLQLQEQTRTAANIIAESAEKAEACVEQSLVAEQSLKQITADVLDINQRNETIASATEEQEASSSRIQEVISDISSMARETSDSVSHVNQVALEINTITHNLSQLTGRFKVN</sequence>
<dbReference type="PROSITE" id="PS50111">
    <property type="entry name" value="CHEMOTAXIS_TRANSDUC_2"/>
    <property type="match status" value="1"/>
</dbReference>
<keyword evidence="2 4" id="KW-0807">Transducer</keyword>
<keyword evidence="5" id="KW-0472">Membrane</keyword>
<comment type="similarity">
    <text evidence="3">Belongs to the methyl-accepting chemotaxis (MCP) protein family.</text>
</comment>
<dbReference type="EMBL" id="BBMS01000116">
    <property type="protein sequence ID" value="GAL30876.1"/>
    <property type="molecule type" value="Genomic_DNA"/>
</dbReference>
<dbReference type="PROSITE" id="PS50885">
    <property type="entry name" value="HAMP"/>
    <property type="match status" value="1"/>
</dbReference>
<dbReference type="Proteomes" id="UP000029223">
    <property type="component" value="Unassembled WGS sequence"/>
</dbReference>
<dbReference type="Pfam" id="PF00672">
    <property type="entry name" value="HAMP"/>
    <property type="match status" value="1"/>
</dbReference>
<evidence type="ECO:0000256" key="1">
    <source>
        <dbReference type="ARBA" id="ARBA00004370"/>
    </source>
</evidence>
<evidence type="ECO:0000259" key="6">
    <source>
        <dbReference type="PROSITE" id="PS50111"/>
    </source>
</evidence>
<keyword evidence="5" id="KW-1133">Transmembrane helix</keyword>
<dbReference type="SUPFAM" id="SSF58104">
    <property type="entry name" value="Methyl-accepting chemotaxis protein (MCP) signaling domain"/>
    <property type="match status" value="1"/>
</dbReference>
<dbReference type="PANTHER" id="PTHR32089:SF112">
    <property type="entry name" value="LYSOZYME-LIKE PROTEIN-RELATED"/>
    <property type="match status" value="1"/>
</dbReference>
<evidence type="ECO:0000256" key="5">
    <source>
        <dbReference type="SAM" id="Phobius"/>
    </source>
</evidence>
<comment type="caution">
    <text evidence="8">The sequence shown here is derived from an EMBL/GenBank/DDBJ whole genome shotgun (WGS) entry which is preliminary data.</text>
</comment>
<dbReference type="SMART" id="SM00304">
    <property type="entry name" value="HAMP"/>
    <property type="match status" value="1"/>
</dbReference>
<feature type="transmembrane region" description="Helical" evidence="5">
    <location>
        <begin position="136"/>
        <end position="158"/>
    </location>
</feature>
<name>A0ABQ0JQ32_9VIBR</name>
<evidence type="ECO:0000256" key="3">
    <source>
        <dbReference type="ARBA" id="ARBA00029447"/>
    </source>
</evidence>
<comment type="subcellular location">
    <subcellularLocation>
        <location evidence="1">Membrane</location>
    </subcellularLocation>
</comment>
<evidence type="ECO:0000313" key="8">
    <source>
        <dbReference type="EMBL" id="GAL30876.1"/>
    </source>
</evidence>
<proteinExistence type="inferred from homology"/>
<dbReference type="InterPro" id="IPR003660">
    <property type="entry name" value="HAMP_dom"/>
</dbReference>
<dbReference type="Gene3D" id="6.10.340.10">
    <property type="match status" value="1"/>
</dbReference>
<reference evidence="9" key="1">
    <citation type="submission" date="2014-09" db="EMBL/GenBank/DDBJ databases">
        <title>Vibrio variabilis JCM 19239. (C206) whole genome shotgun sequence.</title>
        <authorList>
            <person name="Sawabe T."/>
            <person name="Meirelles P."/>
            <person name="Nakanishi M."/>
            <person name="Sayaka M."/>
            <person name="Hattori M."/>
            <person name="Ohkuma M."/>
        </authorList>
    </citation>
    <scope>NUCLEOTIDE SEQUENCE [LARGE SCALE GENOMIC DNA]</scope>
    <source>
        <strain evidence="9">JCM 19239</strain>
    </source>
</reference>
<dbReference type="PANTHER" id="PTHR32089">
    <property type="entry name" value="METHYL-ACCEPTING CHEMOTAXIS PROTEIN MCPB"/>
    <property type="match status" value="1"/>
</dbReference>
<evidence type="ECO:0000256" key="4">
    <source>
        <dbReference type="PROSITE-ProRule" id="PRU00284"/>
    </source>
</evidence>
<gene>
    <name evidence="8" type="ORF">JCM19239_1595</name>
</gene>
<keyword evidence="5" id="KW-0812">Transmembrane</keyword>
<protein>
    <submittedName>
        <fullName evidence="8">Methyl-accepting chemotaxis protein I</fullName>
    </submittedName>
</protein>
<dbReference type="Pfam" id="PF00015">
    <property type="entry name" value="MCPsignal"/>
    <property type="match status" value="1"/>
</dbReference>
<feature type="domain" description="HAMP" evidence="7">
    <location>
        <begin position="156"/>
        <end position="210"/>
    </location>
</feature>
<accession>A0ABQ0JQ32</accession>
<reference evidence="9" key="2">
    <citation type="submission" date="2014-09" db="EMBL/GenBank/DDBJ databases">
        <authorList>
            <consortium name="NBRP consortium"/>
            <person name="Sawabe T."/>
            <person name="Meirelles P."/>
            <person name="Nakanishi M."/>
            <person name="Sayaka M."/>
            <person name="Hattori M."/>
            <person name="Ohkuma M."/>
        </authorList>
    </citation>
    <scope>NUCLEOTIDE SEQUENCE [LARGE SCALE GENOMIC DNA]</scope>
    <source>
        <strain evidence="9">JCM 19239</strain>
    </source>
</reference>
<dbReference type="Gene3D" id="1.10.287.950">
    <property type="entry name" value="Methyl-accepting chemotaxis protein"/>
    <property type="match status" value="1"/>
</dbReference>
<organism evidence="8 9">
    <name type="scientific">Vibrio variabilis</name>
    <dbReference type="NCBI Taxonomy" id="990271"/>
    <lineage>
        <taxon>Bacteria</taxon>
        <taxon>Pseudomonadati</taxon>
        <taxon>Pseudomonadota</taxon>
        <taxon>Gammaproteobacteria</taxon>
        <taxon>Vibrionales</taxon>
        <taxon>Vibrionaceae</taxon>
        <taxon>Vibrio</taxon>
    </lineage>
</organism>
<dbReference type="SMART" id="SM00283">
    <property type="entry name" value="MA"/>
    <property type="match status" value="1"/>
</dbReference>
<evidence type="ECO:0000256" key="2">
    <source>
        <dbReference type="ARBA" id="ARBA00023224"/>
    </source>
</evidence>
<evidence type="ECO:0000259" key="7">
    <source>
        <dbReference type="PROSITE" id="PS50885"/>
    </source>
</evidence>
<dbReference type="CDD" id="cd06225">
    <property type="entry name" value="HAMP"/>
    <property type="match status" value="1"/>
</dbReference>
<dbReference type="InterPro" id="IPR004089">
    <property type="entry name" value="MCPsignal_dom"/>
</dbReference>